<evidence type="ECO:0000256" key="6">
    <source>
        <dbReference type="ARBA" id="ARBA00023242"/>
    </source>
</evidence>
<dbReference type="GO" id="GO:0003682">
    <property type="term" value="F:chromatin binding"/>
    <property type="evidence" value="ECO:0007669"/>
    <property type="project" value="InterPro"/>
</dbReference>
<dbReference type="PANTHER" id="PTHR47808:SF2">
    <property type="entry name" value="LEM DOMAIN-CONTAINING PROTEIN 2"/>
    <property type="match status" value="1"/>
</dbReference>
<dbReference type="PANTHER" id="PTHR47808">
    <property type="entry name" value="INNER NUCLEAR MEMBRANE PROTEIN HEH2-RELATED"/>
    <property type="match status" value="1"/>
</dbReference>
<dbReference type="GO" id="GO:0034399">
    <property type="term" value="C:nuclear periphery"/>
    <property type="evidence" value="ECO:0007669"/>
    <property type="project" value="TreeGrafter"/>
</dbReference>
<organism evidence="10">
    <name type="scientific">Panicum hallii</name>
    <dbReference type="NCBI Taxonomy" id="206008"/>
    <lineage>
        <taxon>Eukaryota</taxon>
        <taxon>Viridiplantae</taxon>
        <taxon>Streptophyta</taxon>
        <taxon>Embryophyta</taxon>
        <taxon>Tracheophyta</taxon>
        <taxon>Spermatophyta</taxon>
        <taxon>Magnoliopsida</taxon>
        <taxon>Liliopsida</taxon>
        <taxon>Poales</taxon>
        <taxon>Poaceae</taxon>
        <taxon>PACMAD clade</taxon>
        <taxon>Panicoideae</taxon>
        <taxon>Panicodae</taxon>
        <taxon>Paniceae</taxon>
        <taxon>Panicinae</taxon>
        <taxon>Panicum</taxon>
        <taxon>Panicum sect. Panicum</taxon>
    </lineage>
</organism>
<gene>
    <name evidence="10" type="ORF">PAHAL_9G643000</name>
</gene>
<dbReference type="InterPro" id="IPR018996">
    <property type="entry name" value="Man1/Src1-like_C"/>
</dbReference>
<keyword evidence="3 8" id="KW-0812">Transmembrane</keyword>
<evidence type="ECO:0000256" key="4">
    <source>
        <dbReference type="ARBA" id="ARBA00022989"/>
    </source>
</evidence>
<evidence type="ECO:0000256" key="8">
    <source>
        <dbReference type="SAM" id="Phobius"/>
    </source>
</evidence>
<sequence>MPSRSPRRPGALPSASSRRRGAAEPPPGLFPAREDLLRLLAVLAIAAAAAAACSRLNRRPQPFCDSVQSPDDYADDSCQPCPQNGRCVDGLLECVQGFKRYGGSCIEDGLLSQTATKISELLQLRICDQHARALCGQPSKILFQKHDVADTVDKLLSKNPAGLTEDGIELVKARVLDSAQGFFETTFTSNQAEAFKCPELVAEHHMPLTCQVRQWISRNIIFAASFSILFAALLWGLWTIYWRQALSNRAEKIYEQVCEILEDNAVNAKIGNSDCEPWVVASWLRDHLLVPRERKNASLWKKVEELILEDSRIDQYPKVIKGESKVVYEWQASGSLSGKIKKLQGARVESRTSVGGIKLSEEMGACVGEVREQGSCDPARRDRTKA</sequence>
<feature type="domain" description="Man1/Src1-like C-terminal" evidence="9">
    <location>
        <begin position="65"/>
        <end position="330"/>
    </location>
</feature>
<keyword evidence="6" id="KW-0539">Nucleus</keyword>
<evidence type="ECO:0000256" key="3">
    <source>
        <dbReference type="ARBA" id="ARBA00022692"/>
    </source>
</evidence>
<protein>
    <recommendedName>
        <fullName evidence="9">Man1/Src1-like C-terminal domain-containing protein</fullName>
    </recommendedName>
</protein>
<dbReference type="InterPro" id="IPR041885">
    <property type="entry name" value="MAN1_winged_helix_dom"/>
</dbReference>
<dbReference type="Proteomes" id="UP000243499">
    <property type="component" value="Chromosome 9"/>
</dbReference>
<dbReference type="GO" id="GO:0005637">
    <property type="term" value="C:nuclear inner membrane"/>
    <property type="evidence" value="ECO:0007669"/>
    <property type="project" value="UniProtKB-SubCell"/>
</dbReference>
<dbReference type="EMBL" id="CM008054">
    <property type="protein sequence ID" value="PAN52109.1"/>
    <property type="molecule type" value="Genomic_DNA"/>
</dbReference>
<feature type="transmembrane region" description="Helical" evidence="8">
    <location>
        <begin position="220"/>
        <end position="242"/>
    </location>
</feature>
<dbReference type="Gene3D" id="1.10.10.1180">
    <property type="entry name" value="MAN1, winged-helix domain"/>
    <property type="match status" value="1"/>
</dbReference>
<accession>A0A2S3IV67</accession>
<name>A0A2S3IV67_9POAL</name>
<keyword evidence="2" id="KW-0597">Phosphoprotein</keyword>
<keyword evidence="4 8" id="KW-1133">Transmembrane helix</keyword>
<evidence type="ECO:0000256" key="1">
    <source>
        <dbReference type="ARBA" id="ARBA00004540"/>
    </source>
</evidence>
<evidence type="ECO:0000256" key="5">
    <source>
        <dbReference type="ARBA" id="ARBA00023136"/>
    </source>
</evidence>
<dbReference type="AlphaFoldDB" id="A0A2S3IV67"/>
<reference evidence="10" key="1">
    <citation type="submission" date="2018-04" db="EMBL/GenBank/DDBJ databases">
        <title>WGS assembly of Panicum hallii.</title>
        <authorList>
            <person name="Lovell J."/>
            <person name="Jenkins J."/>
            <person name="Lowry D."/>
            <person name="Mamidi S."/>
            <person name="Sreedasyam A."/>
            <person name="Weng X."/>
            <person name="Barry K."/>
            <person name="Bonette J."/>
            <person name="Campitelli B."/>
            <person name="Daum C."/>
            <person name="Gordon S."/>
            <person name="Gould B."/>
            <person name="Lipzen A."/>
            <person name="Macqueen A."/>
            <person name="Palacio-Mejia J."/>
            <person name="Plott C."/>
            <person name="Shakirov E."/>
            <person name="Shu S."/>
            <person name="Yoshinaga Y."/>
            <person name="Zane M."/>
            <person name="Rokhsar D."/>
            <person name="Grimwood J."/>
            <person name="Schmutz J."/>
            <person name="Juenger T."/>
        </authorList>
    </citation>
    <scope>NUCLEOTIDE SEQUENCE [LARGE SCALE GENOMIC DNA]</scope>
    <source>
        <strain evidence="10">FIL2</strain>
    </source>
</reference>
<dbReference type="Pfam" id="PF09402">
    <property type="entry name" value="MSC"/>
    <property type="match status" value="1"/>
</dbReference>
<dbReference type="GO" id="GO:0071763">
    <property type="term" value="P:nuclear membrane organization"/>
    <property type="evidence" value="ECO:0007669"/>
    <property type="project" value="TreeGrafter"/>
</dbReference>
<keyword evidence="5 8" id="KW-0472">Membrane</keyword>
<evidence type="ECO:0000313" key="10">
    <source>
        <dbReference type="EMBL" id="PAN52109.1"/>
    </source>
</evidence>
<evidence type="ECO:0000256" key="2">
    <source>
        <dbReference type="ARBA" id="ARBA00022553"/>
    </source>
</evidence>
<proteinExistence type="predicted"/>
<evidence type="ECO:0000259" key="9">
    <source>
        <dbReference type="Pfam" id="PF09402"/>
    </source>
</evidence>
<dbReference type="InterPro" id="IPR044780">
    <property type="entry name" value="Heh2/Src1"/>
</dbReference>
<dbReference type="Gramene" id="PAN52109">
    <property type="protein sequence ID" value="PAN52109"/>
    <property type="gene ID" value="PAHAL_9G643000"/>
</dbReference>
<comment type="subcellular location">
    <subcellularLocation>
        <location evidence="1">Nucleus inner membrane</location>
    </subcellularLocation>
</comment>
<evidence type="ECO:0000256" key="7">
    <source>
        <dbReference type="SAM" id="MobiDB-lite"/>
    </source>
</evidence>
<feature type="region of interest" description="Disordered" evidence="7">
    <location>
        <begin position="1"/>
        <end position="28"/>
    </location>
</feature>
<dbReference type="GO" id="GO:0005783">
    <property type="term" value="C:endoplasmic reticulum"/>
    <property type="evidence" value="ECO:0007669"/>
    <property type="project" value="TreeGrafter"/>
</dbReference>